<dbReference type="Pfam" id="PF08447">
    <property type="entry name" value="PAS_3"/>
    <property type="match status" value="1"/>
</dbReference>
<accession>A0A6P0EWF9</accession>
<dbReference type="SUPFAM" id="SSF55781">
    <property type="entry name" value="GAF domain-like"/>
    <property type="match status" value="1"/>
</dbReference>
<dbReference type="SMART" id="SM00091">
    <property type="entry name" value="PAS"/>
    <property type="match status" value="2"/>
</dbReference>
<dbReference type="Gene3D" id="2.10.70.100">
    <property type="match status" value="1"/>
</dbReference>
<proteinExistence type="predicted"/>
<dbReference type="InterPro" id="IPR000014">
    <property type="entry name" value="PAS"/>
</dbReference>
<dbReference type="SUPFAM" id="SSF81606">
    <property type="entry name" value="PP2C-like"/>
    <property type="match status" value="1"/>
</dbReference>
<dbReference type="Pfam" id="PF07228">
    <property type="entry name" value="SpoIIE"/>
    <property type="match status" value="1"/>
</dbReference>
<dbReference type="Proteomes" id="UP000471152">
    <property type="component" value="Unassembled WGS sequence"/>
</dbReference>
<dbReference type="SUPFAM" id="SSF55785">
    <property type="entry name" value="PYP-like sensor domain (PAS domain)"/>
    <property type="match status" value="2"/>
</dbReference>
<evidence type="ECO:0000313" key="7">
    <source>
        <dbReference type="Proteomes" id="UP000468828"/>
    </source>
</evidence>
<keyword evidence="1" id="KW-0378">Hydrolase</keyword>
<dbReference type="Gene3D" id="3.60.40.10">
    <property type="entry name" value="PPM-type phosphatase domain"/>
    <property type="match status" value="1"/>
</dbReference>
<feature type="domain" description="PAS" evidence="3">
    <location>
        <begin position="162"/>
        <end position="232"/>
    </location>
</feature>
<dbReference type="InterPro" id="IPR013656">
    <property type="entry name" value="PAS_4"/>
</dbReference>
<dbReference type="PROSITE" id="PS50112">
    <property type="entry name" value="PAS"/>
    <property type="match status" value="1"/>
</dbReference>
<reference evidence="6 8" key="2">
    <citation type="submission" date="2020-02" db="EMBL/GenBank/DDBJ databases">
        <title>The WGS of Modestobacter muralis DSM 100205.</title>
        <authorList>
            <person name="Jiang Z."/>
        </authorList>
    </citation>
    <scope>NUCLEOTIDE SEQUENCE [LARGE SCALE GENOMIC DNA]</scope>
    <source>
        <strain evidence="6 8">DSM 100205</strain>
    </source>
</reference>
<dbReference type="CDD" id="cd00130">
    <property type="entry name" value="PAS"/>
    <property type="match status" value="2"/>
</dbReference>
<feature type="domain" description="PAC" evidence="4">
    <location>
        <begin position="116"/>
        <end position="168"/>
    </location>
</feature>
<dbReference type="InterPro" id="IPR003018">
    <property type="entry name" value="GAF"/>
</dbReference>
<dbReference type="SMART" id="SM00331">
    <property type="entry name" value="PP2C_SIG"/>
    <property type="match status" value="1"/>
</dbReference>
<evidence type="ECO:0000313" key="5">
    <source>
        <dbReference type="EMBL" id="NEK95517.1"/>
    </source>
</evidence>
<dbReference type="Proteomes" id="UP000468828">
    <property type="component" value="Unassembled WGS sequence"/>
</dbReference>
<dbReference type="PANTHER" id="PTHR43156">
    <property type="entry name" value="STAGE II SPORULATION PROTEIN E-RELATED"/>
    <property type="match status" value="1"/>
</dbReference>
<dbReference type="EMBL" id="JAAGWB010000045">
    <property type="protein sequence ID" value="NEN52405.1"/>
    <property type="molecule type" value="Genomic_DNA"/>
</dbReference>
<gene>
    <name evidence="6" type="ORF">G3R41_15935</name>
    <name evidence="5" type="ORF">GCU67_15285</name>
</gene>
<dbReference type="InterPro" id="IPR035965">
    <property type="entry name" value="PAS-like_dom_sf"/>
</dbReference>
<dbReference type="Pfam" id="PF08448">
    <property type="entry name" value="PAS_4"/>
    <property type="match status" value="1"/>
</dbReference>
<sequence length="732" mass="79906">MIRLPTRAPGHGWSGRPGRPVGEADVDDPVGPRFVDDRDAERLRAEMAMAAAGIGTFDWDLVTGRLDWDDRLIELFGYSVDTFDHSIVGFNDRLHPGDLDRVTAALQTAIDSCGDFASLYRVLLPGGDTRWVSARGRTLPGPDGRALRLLGAAYDVTDQRDAELRVTRVLEAMPAGFYSLDRDWRFTHVNAAAEQILLRSRDELLGQVIWEEFPAAVGSAFEESYRRAVETGAPVMFPAYYPPPLDGWYELRAWPSPEGLSVYFLDVTARYREQQQAERAAARLELLAAVTEQLTGTMEAEQAVALLAQLVVPTLADWCIVTLVDDGQPGARRGARDVGWWHRDEALRPLVEDYARVRIDALRDSSFLYRALNTGRPVAIERDAAAAVQGVLTPGEAHELIGRLGPESIVVLPLRGRGRTVGLLSLFNTPERGTLTAEDLATAGEVASRAGLALDNARLYGQQVALAEQLQRSFLTAPPEPDHAEIVVRYLPATEAAAIGGDWYDAFLQPDGATMLVIGDVAGHDIAAAASMGQLRGLLRGIATSHDEAGPADVLRRLDASMELLQVDTLATAGIARFEQDADQRERAVTRMRWSSAGHLPPVVVDPDGTVTVLGQWGRADLLLGVDPHTTRTETVVTLDRGVTVLLFTDGLIERRDSDLDDGMARLQAVLGEVGSRPLQEMCDLVVERLVDGRPDDDVALVAVRLHRQDRPRPVEAGPRRLPPSIPVEPGP</sequence>
<dbReference type="InterPro" id="IPR036457">
    <property type="entry name" value="PPM-type-like_dom_sf"/>
</dbReference>
<dbReference type="GO" id="GO:0016791">
    <property type="term" value="F:phosphatase activity"/>
    <property type="evidence" value="ECO:0007669"/>
    <property type="project" value="TreeGrafter"/>
</dbReference>
<feature type="region of interest" description="Disordered" evidence="2">
    <location>
        <begin position="712"/>
        <end position="732"/>
    </location>
</feature>
<dbReference type="InterPro" id="IPR000700">
    <property type="entry name" value="PAS-assoc_C"/>
</dbReference>
<dbReference type="PANTHER" id="PTHR43156:SF2">
    <property type="entry name" value="STAGE II SPORULATION PROTEIN E"/>
    <property type="match status" value="1"/>
</dbReference>
<dbReference type="Gene3D" id="3.30.450.20">
    <property type="entry name" value="PAS domain"/>
    <property type="match status" value="2"/>
</dbReference>
<feature type="compositionally biased region" description="Pro residues" evidence="2">
    <location>
        <begin position="721"/>
        <end position="732"/>
    </location>
</feature>
<evidence type="ECO:0000313" key="6">
    <source>
        <dbReference type="EMBL" id="NEN52405.1"/>
    </source>
</evidence>
<organism evidence="5 7">
    <name type="scientific">Modestobacter muralis</name>
    <dbReference type="NCBI Taxonomy" id="1608614"/>
    <lineage>
        <taxon>Bacteria</taxon>
        <taxon>Bacillati</taxon>
        <taxon>Actinomycetota</taxon>
        <taxon>Actinomycetes</taxon>
        <taxon>Geodermatophilales</taxon>
        <taxon>Geodermatophilaceae</taxon>
        <taxon>Modestobacter</taxon>
    </lineage>
</organism>
<dbReference type="InterPro" id="IPR029016">
    <property type="entry name" value="GAF-like_dom_sf"/>
</dbReference>
<dbReference type="AlphaFoldDB" id="A0A6P0EWF9"/>
<dbReference type="InterPro" id="IPR001932">
    <property type="entry name" value="PPM-type_phosphatase-like_dom"/>
</dbReference>
<dbReference type="PROSITE" id="PS50113">
    <property type="entry name" value="PAC"/>
    <property type="match status" value="1"/>
</dbReference>
<dbReference type="SMART" id="SM00065">
    <property type="entry name" value="GAF"/>
    <property type="match status" value="1"/>
</dbReference>
<dbReference type="Gene3D" id="3.30.450.40">
    <property type="match status" value="1"/>
</dbReference>
<evidence type="ECO:0000256" key="1">
    <source>
        <dbReference type="ARBA" id="ARBA00022801"/>
    </source>
</evidence>
<comment type="caution">
    <text evidence="5">The sequence shown here is derived from an EMBL/GenBank/DDBJ whole genome shotgun (WGS) entry which is preliminary data.</text>
</comment>
<reference evidence="5 7" key="1">
    <citation type="submission" date="2020-01" db="EMBL/GenBank/DDBJ databases">
        <title>the WGS Modestobacter muralis CPCC 204518.</title>
        <authorList>
            <person name="Jiang Z."/>
        </authorList>
    </citation>
    <scope>NUCLEOTIDE SEQUENCE [LARGE SCALE GENOMIC DNA]</scope>
    <source>
        <strain evidence="5 7">DSM 100205</strain>
    </source>
</reference>
<evidence type="ECO:0000259" key="3">
    <source>
        <dbReference type="PROSITE" id="PS50112"/>
    </source>
</evidence>
<feature type="region of interest" description="Disordered" evidence="2">
    <location>
        <begin position="1"/>
        <end position="32"/>
    </location>
</feature>
<dbReference type="EMBL" id="JAAGWH010000043">
    <property type="protein sequence ID" value="NEK95517.1"/>
    <property type="molecule type" value="Genomic_DNA"/>
</dbReference>
<protein>
    <submittedName>
        <fullName evidence="5">SpoIIE family protein phosphatase</fullName>
    </submittedName>
</protein>
<dbReference type="InterPro" id="IPR013655">
    <property type="entry name" value="PAS_fold_3"/>
</dbReference>
<keyword evidence="7" id="KW-1185">Reference proteome</keyword>
<evidence type="ECO:0000256" key="2">
    <source>
        <dbReference type="SAM" id="MobiDB-lite"/>
    </source>
</evidence>
<dbReference type="Pfam" id="PF01590">
    <property type="entry name" value="GAF"/>
    <property type="match status" value="1"/>
</dbReference>
<name>A0A6P0EWF9_9ACTN</name>
<evidence type="ECO:0000259" key="4">
    <source>
        <dbReference type="PROSITE" id="PS50113"/>
    </source>
</evidence>
<dbReference type="InterPro" id="IPR052016">
    <property type="entry name" value="Bact_Sigma-Reg"/>
</dbReference>
<evidence type="ECO:0000313" key="8">
    <source>
        <dbReference type="Proteomes" id="UP000471152"/>
    </source>
</evidence>